<dbReference type="SUPFAM" id="SSF63411">
    <property type="entry name" value="LuxS/MPP-like metallohydrolase"/>
    <property type="match status" value="2"/>
</dbReference>
<feature type="compositionally biased region" description="Low complexity" evidence="1">
    <location>
        <begin position="436"/>
        <end position="447"/>
    </location>
</feature>
<dbReference type="Pfam" id="PF00675">
    <property type="entry name" value="Peptidase_M16"/>
    <property type="match status" value="1"/>
</dbReference>
<accession>A0A1J5TFE0</accession>
<gene>
    <name evidence="4" type="ORF">GALL_05550</name>
</gene>
<evidence type="ECO:0000256" key="1">
    <source>
        <dbReference type="SAM" id="MobiDB-lite"/>
    </source>
</evidence>
<dbReference type="PANTHER" id="PTHR11851">
    <property type="entry name" value="METALLOPROTEASE"/>
    <property type="match status" value="1"/>
</dbReference>
<dbReference type="Pfam" id="PF05193">
    <property type="entry name" value="Peptidase_M16_C"/>
    <property type="match status" value="1"/>
</dbReference>
<sequence length="456" mass="49349">MLTRLLSTAILLCAATAALATPQIQHWQTPSGARVYFVEDHGLPMLDVSVSFPAGSGFDVAGKVGVASLTFGLLDLGAQDLDEDEIARKLADIGAQMGGQFDADRAGLTMRTLSSAAERDAALDILGRCLQQPLFPEPVLAREKARTIAALKEAETQPESIADKAFGKAVFGAHPYGWHAEVSDVEKIQRAELESFYHDHYSAKHAVVALMGDISRAQAEEIAQRLTASLPAGDADPNIAPVMIRIQPSEQRIPHPASQSHILIGTPGIARNDEDYFPLYVGNYILGGGGFVSRLMNEVREKRGMAYSVYSYFMPMQQPGAFQIGLQTKKEQADESLRLVRKTLRTFVDKGVTEKELRAAKQNIIGGFPLRIDSNKKILDYLGVIGFYGLPLTYLDDFTVKVNKVTARQIRDAFKRRIDPDALATVMVGVPEAGSAQPAAAGNASAQPEEKAGAAK</sequence>
<dbReference type="GO" id="GO:0046872">
    <property type="term" value="F:metal ion binding"/>
    <property type="evidence" value="ECO:0007669"/>
    <property type="project" value="InterPro"/>
</dbReference>
<dbReference type="InterPro" id="IPR007863">
    <property type="entry name" value="Peptidase_M16_C"/>
</dbReference>
<organism evidence="4">
    <name type="scientific">mine drainage metagenome</name>
    <dbReference type="NCBI Taxonomy" id="410659"/>
    <lineage>
        <taxon>unclassified sequences</taxon>
        <taxon>metagenomes</taxon>
        <taxon>ecological metagenomes</taxon>
    </lineage>
</organism>
<dbReference type="AlphaFoldDB" id="A0A1J5TFE0"/>
<dbReference type="EMBL" id="MLJW01000001">
    <property type="protein sequence ID" value="OIR19673.1"/>
    <property type="molecule type" value="Genomic_DNA"/>
</dbReference>
<evidence type="ECO:0000313" key="4">
    <source>
        <dbReference type="EMBL" id="OIR19673.1"/>
    </source>
</evidence>
<reference evidence="4" key="1">
    <citation type="submission" date="2016-10" db="EMBL/GenBank/DDBJ databases">
        <title>Sequence of Gallionella enrichment culture.</title>
        <authorList>
            <person name="Poehlein A."/>
            <person name="Muehling M."/>
            <person name="Daniel R."/>
        </authorList>
    </citation>
    <scope>NUCLEOTIDE SEQUENCE</scope>
</reference>
<dbReference type="InterPro" id="IPR011765">
    <property type="entry name" value="Pept_M16_N"/>
</dbReference>
<feature type="domain" description="Peptidase M16 N-terminal" evidence="2">
    <location>
        <begin position="43"/>
        <end position="176"/>
    </location>
</feature>
<feature type="region of interest" description="Disordered" evidence="1">
    <location>
        <begin position="436"/>
        <end position="456"/>
    </location>
</feature>
<evidence type="ECO:0000259" key="2">
    <source>
        <dbReference type="Pfam" id="PF00675"/>
    </source>
</evidence>
<proteinExistence type="predicted"/>
<comment type="caution">
    <text evidence="4">The sequence shown here is derived from an EMBL/GenBank/DDBJ whole genome shotgun (WGS) entry which is preliminary data.</text>
</comment>
<dbReference type="Gene3D" id="3.30.830.10">
    <property type="entry name" value="Metalloenzyme, LuxS/M16 peptidase-like"/>
    <property type="match status" value="2"/>
</dbReference>
<name>A0A1J5TFE0_9ZZZZ</name>
<dbReference type="PANTHER" id="PTHR11851:SF224">
    <property type="entry name" value="PROCESSING PROTEASE"/>
    <property type="match status" value="1"/>
</dbReference>
<protein>
    <submittedName>
        <fullName evidence="4">Peptidase M16 inactive domain protein</fullName>
    </submittedName>
</protein>
<evidence type="ECO:0000259" key="3">
    <source>
        <dbReference type="Pfam" id="PF05193"/>
    </source>
</evidence>
<dbReference type="InterPro" id="IPR011249">
    <property type="entry name" value="Metalloenz_LuxS/M16"/>
</dbReference>
<feature type="domain" description="Peptidase M16 C-terminal" evidence="3">
    <location>
        <begin position="187"/>
        <end position="363"/>
    </location>
</feature>
<dbReference type="InterPro" id="IPR050361">
    <property type="entry name" value="MPP/UQCRC_Complex"/>
</dbReference>